<dbReference type="InterPro" id="IPR050558">
    <property type="entry name" value="PTS_Sugar-Specific_Components"/>
</dbReference>
<organism evidence="15 16">
    <name type="scientific">Lachnospira pectinoschiza</name>
    <dbReference type="NCBI Taxonomy" id="28052"/>
    <lineage>
        <taxon>Bacteria</taxon>
        <taxon>Bacillati</taxon>
        <taxon>Bacillota</taxon>
        <taxon>Clostridia</taxon>
        <taxon>Lachnospirales</taxon>
        <taxon>Lachnospiraceae</taxon>
        <taxon>Lachnospira</taxon>
    </lineage>
</organism>
<dbReference type="PROSITE" id="PS51103">
    <property type="entry name" value="PTS_EIIC_TYPE_1"/>
    <property type="match status" value="1"/>
</dbReference>
<reference evidence="16" key="1">
    <citation type="submission" date="2016-10" db="EMBL/GenBank/DDBJ databases">
        <authorList>
            <person name="Varghese N."/>
            <person name="Submissions S."/>
        </authorList>
    </citation>
    <scope>NUCLEOTIDE SEQUENCE [LARGE SCALE GENOMIC DNA]</scope>
    <source>
        <strain evidence="16">M83</strain>
    </source>
</reference>
<dbReference type="EMBL" id="FNHZ01000008">
    <property type="protein sequence ID" value="SDN21101.1"/>
    <property type="molecule type" value="Genomic_DNA"/>
</dbReference>
<feature type="domain" description="PTS EIIC type-1" evidence="14">
    <location>
        <begin position="107"/>
        <end position="475"/>
    </location>
</feature>
<feature type="transmembrane region" description="Helical" evidence="12">
    <location>
        <begin position="371"/>
        <end position="389"/>
    </location>
</feature>
<feature type="transmembrane region" description="Helical" evidence="12">
    <location>
        <begin position="338"/>
        <end position="359"/>
    </location>
</feature>
<dbReference type="GO" id="GO:0090589">
    <property type="term" value="F:protein-phosphocysteine-trehalose phosphotransferase system transporter activity"/>
    <property type="evidence" value="ECO:0007669"/>
    <property type="project" value="TreeGrafter"/>
</dbReference>
<evidence type="ECO:0000256" key="2">
    <source>
        <dbReference type="ARBA" id="ARBA00022448"/>
    </source>
</evidence>
<dbReference type="CDD" id="cd00212">
    <property type="entry name" value="PTS_IIB_glc"/>
    <property type="match status" value="1"/>
</dbReference>
<gene>
    <name evidence="15" type="ORF">SAMN05216544_2158</name>
</gene>
<dbReference type="InterPro" id="IPR001996">
    <property type="entry name" value="PTS_IIB_1"/>
</dbReference>
<keyword evidence="2" id="KW-0813">Transport</keyword>
<dbReference type="InterPro" id="IPR003352">
    <property type="entry name" value="PTS_EIIC"/>
</dbReference>
<keyword evidence="8" id="KW-0418">Kinase</keyword>
<protein>
    <submittedName>
        <fullName evidence="15">PTS system beta-glucoside-specific IIA component, Glc family /PTS system beta-glucoside-specific IIB component, Glc family /PTS system beta-glucoside-specific IIC component, Glc family</fullName>
    </submittedName>
</protein>
<evidence type="ECO:0000313" key="16">
    <source>
        <dbReference type="Proteomes" id="UP000187651"/>
    </source>
</evidence>
<feature type="transmembrane region" description="Helical" evidence="12">
    <location>
        <begin position="259"/>
        <end position="281"/>
    </location>
</feature>
<keyword evidence="7 12" id="KW-0812">Transmembrane</keyword>
<feature type="transmembrane region" description="Helical" evidence="12">
    <location>
        <begin position="178"/>
        <end position="204"/>
    </location>
</feature>
<feature type="domain" description="PTS EIIB type-1" evidence="13">
    <location>
        <begin position="7"/>
        <end position="89"/>
    </location>
</feature>
<dbReference type="InterPro" id="IPR036878">
    <property type="entry name" value="Glu_permease_IIB"/>
</dbReference>
<dbReference type="GO" id="GO:0015771">
    <property type="term" value="P:trehalose transport"/>
    <property type="evidence" value="ECO:0007669"/>
    <property type="project" value="TreeGrafter"/>
</dbReference>
<dbReference type="RefSeq" id="WP_074522136.1">
    <property type="nucleotide sequence ID" value="NZ_FNHZ01000008.1"/>
</dbReference>
<feature type="active site" description="Phosphocysteine intermediate; for EIIB activity" evidence="11">
    <location>
        <position position="29"/>
    </location>
</feature>
<keyword evidence="3" id="KW-1003">Cell membrane</keyword>
<evidence type="ECO:0000256" key="1">
    <source>
        <dbReference type="ARBA" id="ARBA00004651"/>
    </source>
</evidence>
<dbReference type="PROSITE" id="PS51098">
    <property type="entry name" value="PTS_EIIB_TYPE_1"/>
    <property type="match status" value="1"/>
</dbReference>
<dbReference type="Gene3D" id="3.30.1360.60">
    <property type="entry name" value="Glucose permease domain IIB"/>
    <property type="match status" value="1"/>
</dbReference>
<dbReference type="PROSITE" id="PS01035">
    <property type="entry name" value="PTS_EIIB_TYPE_1_CYS"/>
    <property type="match status" value="1"/>
</dbReference>
<accession>A0A1G9ZJ96</accession>
<evidence type="ECO:0000256" key="3">
    <source>
        <dbReference type="ARBA" id="ARBA00022475"/>
    </source>
</evidence>
<evidence type="ECO:0000256" key="7">
    <source>
        <dbReference type="ARBA" id="ARBA00022692"/>
    </source>
</evidence>
<dbReference type="AlphaFoldDB" id="A0A1G9ZJ96"/>
<dbReference type="FunFam" id="3.30.1360.60:FF:000001">
    <property type="entry name" value="PTS system glucose-specific IIBC component PtsG"/>
    <property type="match status" value="1"/>
</dbReference>
<dbReference type="GO" id="GO:0016301">
    <property type="term" value="F:kinase activity"/>
    <property type="evidence" value="ECO:0007669"/>
    <property type="project" value="UniProtKB-KW"/>
</dbReference>
<feature type="transmembrane region" description="Helical" evidence="12">
    <location>
        <begin position="313"/>
        <end position="332"/>
    </location>
</feature>
<feature type="transmembrane region" description="Helical" evidence="12">
    <location>
        <begin position="216"/>
        <end position="239"/>
    </location>
</feature>
<name>A0A1G9ZJ96_9FIRM</name>
<keyword evidence="5" id="KW-0808">Transferase</keyword>
<evidence type="ECO:0000256" key="8">
    <source>
        <dbReference type="ARBA" id="ARBA00022777"/>
    </source>
</evidence>
<evidence type="ECO:0000256" key="11">
    <source>
        <dbReference type="PROSITE-ProRule" id="PRU00421"/>
    </source>
</evidence>
<evidence type="ECO:0000313" key="15">
    <source>
        <dbReference type="EMBL" id="SDN21101.1"/>
    </source>
</evidence>
<evidence type="ECO:0000259" key="13">
    <source>
        <dbReference type="PROSITE" id="PS51098"/>
    </source>
</evidence>
<keyword evidence="4" id="KW-0762">Sugar transport</keyword>
<evidence type="ECO:0000256" key="6">
    <source>
        <dbReference type="ARBA" id="ARBA00022683"/>
    </source>
</evidence>
<feature type="transmembrane region" description="Helical" evidence="12">
    <location>
        <begin position="441"/>
        <end position="465"/>
    </location>
</feature>
<keyword evidence="6" id="KW-0598">Phosphotransferase system</keyword>
<evidence type="ECO:0000256" key="5">
    <source>
        <dbReference type="ARBA" id="ARBA00022679"/>
    </source>
</evidence>
<dbReference type="PANTHER" id="PTHR30175">
    <property type="entry name" value="PHOSPHOTRANSFERASE SYSTEM TRANSPORT PROTEIN"/>
    <property type="match status" value="1"/>
</dbReference>
<sequence>MKAKERKELAKFILNNVGGNENVVSLIHCVTRLRFTLKDESKANTQALKDKDGVIDVIQKGGMYQVVIGNAVTEVFDEVMAIATFSKSNEDMPVVEEKKKPIDNLISTIAGIFTPILGLMCGCGVVKGLIVFLGALGLLSTTSGTYIIINAIGDSIFYFFPVFIGYTAAEKFGMNKFVGMAIGASLIHPNIIALNSGAVITTLFSGTFMETSVKTTLVGIPVMLMSYSSTVIPAILACFVGSKIEKFFKKIIPDVLKMFLVPAFTLVITVSITLIIVGPVATWLSDLIGVVFLAFHDFCPPLAGALIGGTWQLLVMFGLHQGITPIMFNNLVTNGCESVICCMQAVPFTTCAVVFAVYLKTKNKKLKRTALPAAISSFFGVSEPSIYGVTIPLKIPFIITNLSAAVGGALMGLFGSKMYTMGGMGLFAFPAYISPENGFDMGFYGVLIAVGVSMLLGFVLTLLLWKEKPEQAKAN</sequence>
<evidence type="ECO:0000256" key="9">
    <source>
        <dbReference type="ARBA" id="ARBA00022989"/>
    </source>
</evidence>
<dbReference type="GO" id="GO:0008982">
    <property type="term" value="F:protein-N(PI)-phosphohistidine-sugar phosphotransferase activity"/>
    <property type="evidence" value="ECO:0007669"/>
    <property type="project" value="InterPro"/>
</dbReference>
<dbReference type="PANTHER" id="PTHR30175:SF1">
    <property type="entry name" value="PTS SYSTEM ARBUTIN-, CELLOBIOSE-, AND SALICIN-SPECIFIC EIIBC COMPONENT-RELATED"/>
    <property type="match status" value="1"/>
</dbReference>
<keyword evidence="16" id="KW-1185">Reference proteome</keyword>
<keyword evidence="10 12" id="KW-0472">Membrane</keyword>
<evidence type="ECO:0000256" key="4">
    <source>
        <dbReference type="ARBA" id="ARBA00022597"/>
    </source>
</evidence>
<comment type="subcellular location">
    <subcellularLocation>
        <location evidence="1">Cell membrane</location>
        <topology evidence="1">Multi-pass membrane protein</topology>
    </subcellularLocation>
</comment>
<evidence type="ECO:0000256" key="10">
    <source>
        <dbReference type="ARBA" id="ARBA00023136"/>
    </source>
</evidence>
<keyword evidence="9 12" id="KW-1133">Transmembrane helix</keyword>
<dbReference type="InterPro" id="IPR018113">
    <property type="entry name" value="PTrfase_EIIB_Cys"/>
</dbReference>
<proteinExistence type="predicted"/>
<feature type="transmembrane region" description="Helical" evidence="12">
    <location>
        <begin position="108"/>
        <end position="139"/>
    </location>
</feature>
<dbReference type="GO" id="GO:0009401">
    <property type="term" value="P:phosphoenolpyruvate-dependent sugar phosphotransferase system"/>
    <property type="evidence" value="ECO:0007669"/>
    <property type="project" value="UniProtKB-KW"/>
</dbReference>
<dbReference type="Proteomes" id="UP000187651">
    <property type="component" value="Unassembled WGS sequence"/>
</dbReference>
<dbReference type="OrthoDB" id="92465at2"/>
<dbReference type="Pfam" id="PF02378">
    <property type="entry name" value="PTS_EIIC"/>
    <property type="match status" value="1"/>
</dbReference>
<dbReference type="Pfam" id="PF00367">
    <property type="entry name" value="PTS_EIIB"/>
    <property type="match status" value="1"/>
</dbReference>
<evidence type="ECO:0000256" key="12">
    <source>
        <dbReference type="SAM" id="Phobius"/>
    </source>
</evidence>
<feature type="transmembrane region" description="Helical" evidence="12">
    <location>
        <begin position="145"/>
        <end position="166"/>
    </location>
</feature>
<dbReference type="GO" id="GO:0005886">
    <property type="term" value="C:plasma membrane"/>
    <property type="evidence" value="ECO:0007669"/>
    <property type="project" value="UniProtKB-SubCell"/>
</dbReference>
<dbReference type="InterPro" id="IPR013013">
    <property type="entry name" value="PTS_EIIC_1"/>
</dbReference>
<evidence type="ECO:0000259" key="14">
    <source>
        <dbReference type="PROSITE" id="PS51103"/>
    </source>
</evidence>
<dbReference type="SUPFAM" id="SSF55604">
    <property type="entry name" value="Glucose permease domain IIB"/>
    <property type="match status" value="1"/>
</dbReference>